<keyword evidence="2" id="KW-1185">Reference proteome</keyword>
<name>A0AAN9N0I2_CANGL</name>
<protein>
    <submittedName>
        <fullName evidence="1">Uncharacterized protein</fullName>
    </submittedName>
</protein>
<sequence>MRSSVMSSYLICFQKIELDHQCFLFEAISINSGKGSSIMLSLDKSMQGKLTADETLIWIRYGFESIVCGTIDVFETYQEERLPLEACYSNRIIHGKGLHGGYCRCMFAYVPTRSKCLDQCKLVGKFVLTKAQSKGYSFGAVVQASSKAFSDPCLRLYMITEFLQEVVLKDHSGLLQFKTVDPQNRPASTLSGLSCSSKGGHVEVGMVVLFI</sequence>
<dbReference type="AlphaFoldDB" id="A0AAN9N0I2"/>
<proteinExistence type="predicted"/>
<organism evidence="1 2">
    <name type="scientific">Canavalia gladiata</name>
    <name type="common">Sword bean</name>
    <name type="synonym">Dolichos gladiatus</name>
    <dbReference type="NCBI Taxonomy" id="3824"/>
    <lineage>
        <taxon>Eukaryota</taxon>
        <taxon>Viridiplantae</taxon>
        <taxon>Streptophyta</taxon>
        <taxon>Embryophyta</taxon>
        <taxon>Tracheophyta</taxon>
        <taxon>Spermatophyta</taxon>
        <taxon>Magnoliopsida</taxon>
        <taxon>eudicotyledons</taxon>
        <taxon>Gunneridae</taxon>
        <taxon>Pentapetalae</taxon>
        <taxon>rosids</taxon>
        <taxon>fabids</taxon>
        <taxon>Fabales</taxon>
        <taxon>Fabaceae</taxon>
        <taxon>Papilionoideae</taxon>
        <taxon>50 kb inversion clade</taxon>
        <taxon>NPAAA clade</taxon>
        <taxon>indigoferoid/millettioid clade</taxon>
        <taxon>Phaseoleae</taxon>
        <taxon>Canavalia</taxon>
    </lineage>
</organism>
<dbReference type="EMBL" id="JAYMYQ010000001">
    <property type="protein sequence ID" value="KAK7361717.1"/>
    <property type="molecule type" value="Genomic_DNA"/>
</dbReference>
<evidence type="ECO:0000313" key="2">
    <source>
        <dbReference type="Proteomes" id="UP001367508"/>
    </source>
</evidence>
<gene>
    <name evidence="1" type="ORF">VNO77_03795</name>
</gene>
<comment type="caution">
    <text evidence="1">The sequence shown here is derived from an EMBL/GenBank/DDBJ whole genome shotgun (WGS) entry which is preliminary data.</text>
</comment>
<dbReference type="Proteomes" id="UP001367508">
    <property type="component" value="Unassembled WGS sequence"/>
</dbReference>
<evidence type="ECO:0000313" key="1">
    <source>
        <dbReference type="EMBL" id="KAK7361717.1"/>
    </source>
</evidence>
<reference evidence="1 2" key="1">
    <citation type="submission" date="2024-01" db="EMBL/GenBank/DDBJ databases">
        <title>The genomes of 5 underutilized Papilionoideae crops provide insights into root nodulation and disease resistanc.</title>
        <authorList>
            <person name="Jiang F."/>
        </authorList>
    </citation>
    <scope>NUCLEOTIDE SEQUENCE [LARGE SCALE GENOMIC DNA]</scope>
    <source>
        <strain evidence="1">LVBAO_FW01</strain>
        <tissue evidence="1">Leaves</tissue>
    </source>
</reference>
<accession>A0AAN9N0I2</accession>